<feature type="region of interest" description="Disordered" evidence="1">
    <location>
        <begin position="68"/>
        <end position="87"/>
    </location>
</feature>
<organism evidence="2 3">
    <name type="scientific">Alcanivorax nanhaiticus</name>
    <dbReference type="NCBI Taxonomy" id="1177154"/>
    <lineage>
        <taxon>Bacteria</taxon>
        <taxon>Pseudomonadati</taxon>
        <taxon>Pseudomonadota</taxon>
        <taxon>Gammaproteobacteria</taxon>
        <taxon>Oceanospirillales</taxon>
        <taxon>Alcanivoracaceae</taxon>
        <taxon>Alcanivorax</taxon>
    </lineage>
</organism>
<name>A0A095SFJ5_9GAMM</name>
<dbReference type="RefSeq" id="WP_035234670.1">
    <property type="nucleotide sequence ID" value="NZ_ARXV01000018.1"/>
</dbReference>
<dbReference type="eggNOG" id="ENOG50344Z5">
    <property type="taxonomic scope" value="Bacteria"/>
</dbReference>
<comment type="caution">
    <text evidence="2">The sequence shown here is derived from an EMBL/GenBank/DDBJ whole genome shotgun (WGS) entry which is preliminary data.</text>
</comment>
<sequence>MQVTIHPEVLKELEYLVELHQRHGAPNTQNNVEDLVAYVLASVADGSRRPGAWERQLLELMGLVAESDEHQHYRSHYGPPEGPPKGT</sequence>
<evidence type="ECO:0000313" key="3">
    <source>
        <dbReference type="Proteomes" id="UP000029444"/>
    </source>
</evidence>
<reference evidence="2 3" key="1">
    <citation type="submission" date="2012-09" db="EMBL/GenBank/DDBJ databases">
        <title>Genome Sequence of alkane-degrading Bacterium Alcanivorax sp. 19-m-6.</title>
        <authorList>
            <person name="Lai Q."/>
            <person name="Shao Z."/>
        </authorList>
    </citation>
    <scope>NUCLEOTIDE SEQUENCE [LARGE SCALE GENOMIC DNA]</scope>
    <source>
        <strain evidence="2 3">19-m-6</strain>
    </source>
</reference>
<keyword evidence="3" id="KW-1185">Reference proteome</keyword>
<proteinExistence type="predicted"/>
<evidence type="ECO:0000256" key="1">
    <source>
        <dbReference type="SAM" id="MobiDB-lite"/>
    </source>
</evidence>
<dbReference type="EMBL" id="ARXV01000018">
    <property type="protein sequence ID" value="KGD63337.1"/>
    <property type="molecule type" value="Genomic_DNA"/>
</dbReference>
<dbReference type="PATRIC" id="fig|1177154.3.peg.3359"/>
<dbReference type="STRING" id="1177154.Y5S_03323"/>
<evidence type="ECO:0000313" key="2">
    <source>
        <dbReference type="EMBL" id="KGD63337.1"/>
    </source>
</evidence>
<protein>
    <submittedName>
        <fullName evidence="2">Uncharacterized protein</fullName>
    </submittedName>
</protein>
<dbReference type="Proteomes" id="UP000029444">
    <property type="component" value="Unassembled WGS sequence"/>
</dbReference>
<gene>
    <name evidence="2" type="ORF">Y5S_03323</name>
</gene>
<accession>A0A095SFJ5</accession>
<dbReference type="AlphaFoldDB" id="A0A095SFJ5"/>
<dbReference type="OrthoDB" id="6636910at2"/>